<dbReference type="InterPro" id="IPR016130">
    <property type="entry name" value="Tyr_Pase_AS"/>
</dbReference>
<proteinExistence type="predicted"/>
<dbReference type="RefSeq" id="WP_200339096.1">
    <property type="nucleotide sequence ID" value="NZ_NRRL01000003.1"/>
</dbReference>
<sequence length="182" mass="20225">MPEKTTPEPFPIDLAVCSLNQLRRHAKRFAATHVVSLIEMSARVYRPSRVRPDNHLKLTFDDVEDPRHPYAPERRHIDSLLAFGRTLPEGARVIVHCQAGQCRSTAGALALLAQAGGLEHAQLAMDHITGHRPIVMPNLLVARHADDALAAEGRLLEIARRTAQAQFTRLFGRQRPSDDARG</sequence>
<evidence type="ECO:0000313" key="1">
    <source>
        <dbReference type="EMBL" id="MBK1667034.1"/>
    </source>
</evidence>
<reference evidence="1 2" key="1">
    <citation type="journal article" date="2020" name="Microorganisms">
        <title>Osmotic Adaptation and Compatible Solute Biosynthesis of Phototrophic Bacteria as Revealed from Genome Analyses.</title>
        <authorList>
            <person name="Imhoff J.F."/>
            <person name="Rahn T."/>
            <person name="Kunzel S."/>
            <person name="Keller A."/>
            <person name="Neulinger S.C."/>
        </authorList>
    </citation>
    <scope>NUCLEOTIDE SEQUENCE [LARGE SCALE GENOMIC DNA]</scope>
    <source>
        <strain evidence="1 2">DSM 9895</strain>
    </source>
</reference>
<dbReference type="PROSITE" id="PS00383">
    <property type="entry name" value="TYR_PHOSPHATASE_1"/>
    <property type="match status" value="1"/>
</dbReference>
<keyword evidence="2" id="KW-1185">Reference proteome</keyword>
<dbReference type="SUPFAM" id="SSF52799">
    <property type="entry name" value="(Phosphotyrosine protein) phosphatases II"/>
    <property type="match status" value="1"/>
</dbReference>
<gene>
    <name evidence="1" type="ORF">CKO28_03115</name>
</gene>
<dbReference type="Proteomes" id="UP001296873">
    <property type="component" value="Unassembled WGS sequence"/>
</dbReference>
<dbReference type="EMBL" id="NRRL01000003">
    <property type="protein sequence ID" value="MBK1667034.1"/>
    <property type="molecule type" value="Genomic_DNA"/>
</dbReference>
<organism evidence="1 2">
    <name type="scientific">Rhodovibrio sodomensis</name>
    <dbReference type="NCBI Taxonomy" id="1088"/>
    <lineage>
        <taxon>Bacteria</taxon>
        <taxon>Pseudomonadati</taxon>
        <taxon>Pseudomonadota</taxon>
        <taxon>Alphaproteobacteria</taxon>
        <taxon>Rhodospirillales</taxon>
        <taxon>Rhodovibrionaceae</taxon>
        <taxon>Rhodovibrio</taxon>
    </lineage>
</organism>
<evidence type="ECO:0008006" key="3">
    <source>
        <dbReference type="Google" id="ProtNLM"/>
    </source>
</evidence>
<dbReference type="InterPro" id="IPR029021">
    <property type="entry name" value="Prot-tyrosine_phosphatase-like"/>
</dbReference>
<comment type="caution">
    <text evidence="1">The sequence shown here is derived from an EMBL/GenBank/DDBJ whole genome shotgun (WGS) entry which is preliminary data.</text>
</comment>
<evidence type="ECO:0000313" key="2">
    <source>
        <dbReference type="Proteomes" id="UP001296873"/>
    </source>
</evidence>
<protein>
    <recommendedName>
        <fullName evidence="3">Tyrosine specific protein phosphatases domain-containing protein</fullName>
    </recommendedName>
</protein>
<dbReference type="Gene3D" id="3.90.190.10">
    <property type="entry name" value="Protein tyrosine phosphatase superfamily"/>
    <property type="match status" value="1"/>
</dbReference>
<name>A0ABS1D9Y9_9PROT</name>
<accession>A0ABS1D9Y9</accession>